<evidence type="ECO:0000256" key="1">
    <source>
        <dbReference type="ARBA" id="ARBA00010307"/>
    </source>
</evidence>
<comment type="similarity">
    <text evidence="1">Belongs to the MOG1 family.</text>
</comment>
<reference evidence="6" key="1">
    <citation type="journal article" date="2023" name="Commun. Biol.">
        <title>Genome analysis of Parmales, the sister group of diatoms, reveals the evolutionary specialization of diatoms from phago-mixotrophs to photoautotrophs.</title>
        <authorList>
            <person name="Ban H."/>
            <person name="Sato S."/>
            <person name="Yoshikawa S."/>
            <person name="Yamada K."/>
            <person name="Nakamura Y."/>
            <person name="Ichinomiya M."/>
            <person name="Sato N."/>
            <person name="Blanc-Mathieu R."/>
            <person name="Endo H."/>
            <person name="Kuwata A."/>
            <person name="Ogata H."/>
        </authorList>
    </citation>
    <scope>NUCLEOTIDE SEQUENCE [LARGE SCALE GENOMIC DNA]</scope>
    <source>
        <strain evidence="6">NIES 3701</strain>
    </source>
</reference>
<keyword evidence="2" id="KW-0813">Transport</keyword>
<proteinExistence type="inferred from homology"/>
<gene>
    <name evidence="5" type="ORF">TrST_g9180</name>
</gene>
<dbReference type="PANTHER" id="PTHR15837">
    <property type="entry name" value="RAN GUANINE NUCLEOTIDE RELEASE FACTOR"/>
    <property type="match status" value="1"/>
</dbReference>
<organism evidence="5 6">
    <name type="scientific">Triparma strigata</name>
    <dbReference type="NCBI Taxonomy" id="1606541"/>
    <lineage>
        <taxon>Eukaryota</taxon>
        <taxon>Sar</taxon>
        <taxon>Stramenopiles</taxon>
        <taxon>Ochrophyta</taxon>
        <taxon>Bolidophyceae</taxon>
        <taxon>Parmales</taxon>
        <taxon>Triparmaceae</taxon>
        <taxon>Triparma</taxon>
    </lineage>
</organism>
<dbReference type="AlphaFoldDB" id="A0A9W7EFY8"/>
<dbReference type="GO" id="GO:0005085">
    <property type="term" value="F:guanyl-nucleotide exchange factor activity"/>
    <property type="evidence" value="ECO:0007669"/>
    <property type="project" value="TreeGrafter"/>
</dbReference>
<dbReference type="SUPFAM" id="SSF55724">
    <property type="entry name" value="Mog1p/PsbP-like"/>
    <property type="match status" value="1"/>
</dbReference>
<dbReference type="GO" id="GO:0031267">
    <property type="term" value="F:small GTPase binding"/>
    <property type="evidence" value="ECO:0007669"/>
    <property type="project" value="TreeGrafter"/>
</dbReference>
<dbReference type="PANTHER" id="PTHR15837:SF0">
    <property type="entry name" value="RAN GUANINE NUCLEOTIDE RELEASE FACTOR"/>
    <property type="match status" value="1"/>
</dbReference>
<evidence type="ECO:0000313" key="6">
    <source>
        <dbReference type="Proteomes" id="UP001165085"/>
    </source>
</evidence>
<accession>A0A9W7EFY8</accession>
<feature type="region of interest" description="Disordered" evidence="4">
    <location>
        <begin position="1"/>
        <end position="25"/>
    </location>
</feature>
<dbReference type="OrthoDB" id="10255285at2759"/>
<evidence type="ECO:0000256" key="4">
    <source>
        <dbReference type="SAM" id="MobiDB-lite"/>
    </source>
</evidence>
<comment type="caution">
    <text evidence="5">The sequence shown here is derived from an EMBL/GenBank/DDBJ whole genome shotgun (WGS) entry which is preliminary data.</text>
</comment>
<dbReference type="Gene3D" id="3.40.1000.10">
    <property type="entry name" value="Mog1/PsbP, alpha/beta/alpha sandwich"/>
    <property type="match status" value="1"/>
</dbReference>
<dbReference type="InterPro" id="IPR016123">
    <property type="entry name" value="Mog1/PsbP_a/b/a-sand"/>
</dbReference>
<protein>
    <submittedName>
        <fullName evidence="5">Uncharacterized protein</fullName>
    </submittedName>
</protein>
<dbReference type="Pfam" id="PF04603">
    <property type="entry name" value="Mog1"/>
    <property type="match status" value="1"/>
</dbReference>
<dbReference type="InterPro" id="IPR007681">
    <property type="entry name" value="Mog1"/>
</dbReference>
<sequence>MASLLRKSAQREPVSDKVAQFRGPGREVDSTAQPVIIEGNNLKISETASFTLEEEVLRTPPDFNNKRQLGEVSIKRVQSSRVALLGKDGASILSGLGTEEEIREKINVVSLYGGAITAMLPAWWRDVSEVRQVPDHQEVWQDVSVTNGTLEGDMEGLKVEGDGDWLRKMNTGACVIFEILERQSDVSDEDAGQFFFTDLAESNGAEENETSWKRVFKSGEILPKFRSNSKETTVCAIRGRQNVQMAKDKDFERGESTPQALKWVDVMMVIVRLESLQTDLVISYSIEGGKSGEVDGEEELPFDNTFKLVLESFTIKDFALFV</sequence>
<name>A0A9W7EFY8_9STRA</name>
<evidence type="ECO:0000256" key="2">
    <source>
        <dbReference type="ARBA" id="ARBA00022448"/>
    </source>
</evidence>
<dbReference type="EMBL" id="BRXY01000207">
    <property type="protein sequence ID" value="GMH77387.1"/>
    <property type="molecule type" value="Genomic_DNA"/>
</dbReference>
<evidence type="ECO:0000256" key="3">
    <source>
        <dbReference type="ARBA" id="ARBA00022927"/>
    </source>
</evidence>
<keyword evidence="6" id="KW-1185">Reference proteome</keyword>
<keyword evidence="3" id="KW-0653">Protein transport</keyword>
<dbReference type="Proteomes" id="UP001165085">
    <property type="component" value="Unassembled WGS sequence"/>
</dbReference>
<dbReference type="GO" id="GO:0005634">
    <property type="term" value="C:nucleus"/>
    <property type="evidence" value="ECO:0007669"/>
    <property type="project" value="TreeGrafter"/>
</dbReference>
<evidence type="ECO:0000313" key="5">
    <source>
        <dbReference type="EMBL" id="GMH77387.1"/>
    </source>
</evidence>
<dbReference type="GO" id="GO:0006606">
    <property type="term" value="P:protein import into nucleus"/>
    <property type="evidence" value="ECO:0007669"/>
    <property type="project" value="TreeGrafter"/>
</dbReference>